<keyword evidence="3" id="KW-1185">Reference proteome</keyword>
<reference evidence="2 3" key="1">
    <citation type="submission" date="2014-05" db="EMBL/GenBank/DDBJ databases">
        <title>Draft Genome Sequence of Kitasatospora cheerisanensis KCTC 2395.</title>
        <authorList>
            <person name="Nam D.H."/>
        </authorList>
    </citation>
    <scope>NUCLEOTIDE SEQUENCE [LARGE SCALE GENOMIC DNA]</scope>
    <source>
        <strain evidence="2 3">KCTC 2395</strain>
    </source>
</reference>
<evidence type="ECO:0000256" key="1">
    <source>
        <dbReference type="SAM" id="MobiDB-lite"/>
    </source>
</evidence>
<accession>A0A066YVS4</accession>
<feature type="region of interest" description="Disordered" evidence="1">
    <location>
        <begin position="172"/>
        <end position="197"/>
    </location>
</feature>
<gene>
    <name evidence="2" type="ORF">KCH_38800</name>
</gene>
<proteinExistence type="predicted"/>
<evidence type="ECO:0000313" key="2">
    <source>
        <dbReference type="EMBL" id="KDN84089.1"/>
    </source>
</evidence>
<evidence type="ECO:0000313" key="3">
    <source>
        <dbReference type="Proteomes" id="UP000027178"/>
    </source>
</evidence>
<dbReference type="RefSeq" id="WP_035864311.1">
    <property type="nucleotide sequence ID" value="NZ_KK853997.1"/>
</dbReference>
<dbReference type="InterPro" id="IPR025851">
    <property type="entry name" value="SUKH-4"/>
</dbReference>
<comment type="caution">
    <text evidence="2">The sequence shown here is derived from an EMBL/GenBank/DDBJ whole genome shotgun (WGS) entry which is preliminary data.</text>
</comment>
<evidence type="ECO:0008006" key="4">
    <source>
        <dbReference type="Google" id="ProtNLM"/>
    </source>
</evidence>
<organism evidence="2 3">
    <name type="scientific">Kitasatospora cheerisanensis KCTC 2395</name>
    <dbReference type="NCBI Taxonomy" id="1348663"/>
    <lineage>
        <taxon>Bacteria</taxon>
        <taxon>Bacillati</taxon>
        <taxon>Actinomycetota</taxon>
        <taxon>Actinomycetes</taxon>
        <taxon>Kitasatosporales</taxon>
        <taxon>Streptomycetaceae</taxon>
        <taxon>Kitasatospora</taxon>
    </lineage>
</organism>
<dbReference type="AlphaFoldDB" id="A0A066YVS4"/>
<dbReference type="OrthoDB" id="4108903at2"/>
<dbReference type="HOGENOM" id="CLU_1203546_0_0_11"/>
<sequence>MAPAAPQSPLHRVGRTELEQVYGPDRLLRVPAADLPGTVTDPAARAFLTGTGLPDAPSAFIGPAKPPLPPLTSQYPDAAALWPDLPDGGAALVVLGSWGTVFALDGATGEVYALLPHQPATVDGRPAHRDLHSLIRCQLAFGAAELNLLGDLMDPDTADWCREHVPGFAELFPVEDPDEDGYPADDEPDSDAPDPDQVLAHLSDKLRRIEPELLRHPGWESILQHFRYGY</sequence>
<dbReference type="Proteomes" id="UP000027178">
    <property type="component" value="Unassembled WGS sequence"/>
</dbReference>
<protein>
    <recommendedName>
        <fullName evidence="4">SUKH-4 immunity protein of toxin-antitoxin system</fullName>
    </recommendedName>
</protein>
<dbReference type="PATRIC" id="fig|1348663.4.peg.3736"/>
<dbReference type="EMBL" id="JNBY01000093">
    <property type="protein sequence ID" value="KDN84089.1"/>
    <property type="molecule type" value="Genomic_DNA"/>
</dbReference>
<name>A0A066YVS4_9ACTN</name>
<dbReference type="Pfam" id="PF14435">
    <property type="entry name" value="SUKH-4"/>
    <property type="match status" value="1"/>
</dbReference>
<feature type="compositionally biased region" description="Acidic residues" evidence="1">
    <location>
        <begin position="173"/>
        <end position="194"/>
    </location>
</feature>